<dbReference type="InterPro" id="IPR018294">
    <property type="entry name" value="ISPD_synthase_CS"/>
</dbReference>
<dbReference type="InterPro" id="IPR034683">
    <property type="entry name" value="IspD/TarI"/>
</dbReference>
<reference evidence="7" key="1">
    <citation type="submission" date="2016-11" db="EMBL/GenBank/DDBJ databases">
        <authorList>
            <person name="Varghese N."/>
            <person name="Submissions S."/>
        </authorList>
    </citation>
    <scope>NUCLEOTIDE SEQUENCE [LARGE SCALE GENOMIC DNA]</scope>
    <source>
        <strain evidence="7">DSM 15518</strain>
    </source>
</reference>
<dbReference type="InterPro" id="IPR034709">
    <property type="entry name" value="TarI"/>
</dbReference>
<evidence type="ECO:0000256" key="1">
    <source>
        <dbReference type="ARBA" id="ARBA00022679"/>
    </source>
</evidence>
<keyword evidence="3" id="KW-0777">Teichoic acid biosynthesis</keyword>
<dbReference type="PANTHER" id="PTHR32125:SF8">
    <property type="entry name" value="RIBITOL-5-PHOSPHATE CYTIDYLYLTRANSFERASE"/>
    <property type="match status" value="1"/>
</dbReference>
<evidence type="ECO:0000313" key="6">
    <source>
        <dbReference type="EMBL" id="SHK18208.1"/>
    </source>
</evidence>
<dbReference type="Pfam" id="PF01128">
    <property type="entry name" value="IspD"/>
    <property type="match status" value="1"/>
</dbReference>
<evidence type="ECO:0000256" key="4">
    <source>
        <dbReference type="ARBA" id="ARBA00023316"/>
    </source>
</evidence>
<evidence type="ECO:0000256" key="5">
    <source>
        <dbReference type="HAMAP-Rule" id="MF_02068"/>
    </source>
</evidence>
<comment type="caution">
    <text evidence="5">Lacks conserved residue(s) required for the propagation of feature annotation.</text>
</comment>
<dbReference type="PROSITE" id="PS01295">
    <property type="entry name" value="ISPD"/>
    <property type="match status" value="1"/>
</dbReference>
<dbReference type="RefSeq" id="WP_072889257.1">
    <property type="nucleotide sequence ID" value="NZ_FRAE01000041.1"/>
</dbReference>
<feature type="binding site" evidence="5">
    <location>
        <begin position="83"/>
        <end position="89"/>
    </location>
    <ligand>
        <name>CTP</name>
        <dbReference type="ChEBI" id="CHEBI:37563"/>
    </ligand>
</feature>
<comment type="function">
    <text evidence="5">Catalyzes the transfer of the cytidylyl group of CTP to D-ribitol 5-phosphate.</text>
</comment>
<dbReference type="Gene3D" id="3.90.550.10">
    <property type="entry name" value="Spore Coat Polysaccharide Biosynthesis Protein SpsA, Chain A"/>
    <property type="match status" value="1"/>
</dbReference>
<dbReference type="GO" id="GO:0071555">
    <property type="term" value="P:cell wall organization"/>
    <property type="evidence" value="ECO:0007669"/>
    <property type="project" value="UniProtKB-KW"/>
</dbReference>
<dbReference type="GO" id="GO:0047349">
    <property type="term" value="F:D-ribitol-5-phosphate cytidylyltransferase activity"/>
    <property type="evidence" value="ECO:0007669"/>
    <property type="project" value="UniProtKB-UniRule"/>
</dbReference>
<evidence type="ECO:0000256" key="3">
    <source>
        <dbReference type="ARBA" id="ARBA00022944"/>
    </source>
</evidence>
<keyword evidence="4" id="KW-0961">Cell wall biogenesis/degradation</keyword>
<dbReference type="SUPFAM" id="SSF53448">
    <property type="entry name" value="Nucleotide-diphospho-sugar transferases"/>
    <property type="match status" value="1"/>
</dbReference>
<dbReference type="NCBIfam" id="NF001183">
    <property type="entry name" value="PRK00155.1-3"/>
    <property type="match status" value="1"/>
</dbReference>
<gene>
    <name evidence="6" type="ORF">SAMN02744037_01819</name>
</gene>
<name>A0A1M6QDE5_9FIRM</name>
<dbReference type="GO" id="GO:0050518">
    <property type="term" value="F:2-C-methyl-D-erythritol 4-phosphate cytidylyltransferase activity"/>
    <property type="evidence" value="ECO:0007669"/>
    <property type="project" value="UniProtKB-ARBA"/>
</dbReference>
<dbReference type="PANTHER" id="PTHR32125">
    <property type="entry name" value="2-C-METHYL-D-ERYTHRITOL 4-PHOSPHATE CYTIDYLYLTRANSFERASE, CHLOROPLASTIC"/>
    <property type="match status" value="1"/>
</dbReference>
<organism evidence="6 7">
    <name type="scientific">Tepidibacter formicigenes DSM 15518</name>
    <dbReference type="NCBI Taxonomy" id="1123349"/>
    <lineage>
        <taxon>Bacteria</taxon>
        <taxon>Bacillati</taxon>
        <taxon>Bacillota</taxon>
        <taxon>Clostridia</taxon>
        <taxon>Peptostreptococcales</taxon>
        <taxon>Peptostreptococcaceae</taxon>
        <taxon>Tepidibacter</taxon>
    </lineage>
</organism>
<feature type="site" description="Positions ribitol 5-phosphate for the nucleophilic attack" evidence="5">
    <location>
        <position position="219"/>
    </location>
</feature>
<dbReference type="CDD" id="cd02516">
    <property type="entry name" value="CDP-ME_synthetase"/>
    <property type="match status" value="1"/>
</dbReference>
<dbReference type="InterPro" id="IPR050088">
    <property type="entry name" value="IspD/TarI_cytidylyltransf_bact"/>
</dbReference>
<dbReference type="AlphaFoldDB" id="A0A1M6QDE5"/>
<dbReference type="GO" id="GO:0019350">
    <property type="term" value="P:teichoic acid biosynthetic process"/>
    <property type="evidence" value="ECO:0007669"/>
    <property type="project" value="UniProtKB-KW"/>
</dbReference>
<comment type="catalytic activity">
    <reaction evidence="5">
        <text>D-ribitol 5-phosphate + CTP + H(+) = CDP-L-ribitol + diphosphate</text>
        <dbReference type="Rhea" id="RHEA:12456"/>
        <dbReference type="ChEBI" id="CHEBI:15378"/>
        <dbReference type="ChEBI" id="CHEBI:33019"/>
        <dbReference type="ChEBI" id="CHEBI:37563"/>
        <dbReference type="ChEBI" id="CHEBI:57608"/>
        <dbReference type="ChEBI" id="CHEBI:57695"/>
        <dbReference type="EC" id="2.7.7.40"/>
    </reaction>
</comment>
<feature type="site" description="Transition state stabilizer" evidence="5">
    <location>
        <position position="22"/>
    </location>
</feature>
<keyword evidence="2 5" id="KW-0548">Nucleotidyltransferase</keyword>
<keyword evidence="7" id="KW-1185">Reference proteome</keyword>
<accession>A0A1M6QDE5</accession>
<feature type="site" description="Positions ribitol 5-phosphate for the nucleophilic attack" evidence="5">
    <location>
        <position position="162"/>
    </location>
</feature>
<protein>
    <recommendedName>
        <fullName evidence="5">Ribitol-5-phosphate cytidylyltransferase</fullName>
        <ecNumber evidence="5">2.7.7.40</ecNumber>
    </recommendedName>
</protein>
<comment type="similarity">
    <text evidence="5">Belongs to the IspD/TarI cytidylyltransferase family. TarI subfamily.</text>
</comment>
<dbReference type="EMBL" id="FRAE01000041">
    <property type="protein sequence ID" value="SHK18208.1"/>
    <property type="molecule type" value="Genomic_DNA"/>
</dbReference>
<dbReference type="STRING" id="1123349.SAMN02744037_01819"/>
<dbReference type="GO" id="GO:0008299">
    <property type="term" value="P:isoprenoid biosynthetic process"/>
    <property type="evidence" value="ECO:0007669"/>
    <property type="project" value="InterPro"/>
</dbReference>
<keyword evidence="1 5" id="KW-0808">Transferase</keyword>
<proteinExistence type="inferred from homology"/>
<sequence>MIYAEILAGGKGSRMGNTDMPKQFLNIGNKPIIIHTIEMFLLNERFTKIIITIPREWIAHTQDIINKYIDESLKEKLCVCEGGKDRNESIMNGIKYIDENFGIMDEDIIVTHDAVRPFLTHRIINDNIDMALRYGATDTVVPAFDTIVESKDNVTITDIPRRDFMYLGQTPQSFNIKKLVKLYNSLSDEEKSILTDAAKIFVVKGEEVKLVEGEVFNIKITTPYDLKLANAIVMGDKYDK</sequence>
<evidence type="ECO:0000313" key="7">
    <source>
        <dbReference type="Proteomes" id="UP000242497"/>
    </source>
</evidence>
<dbReference type="OrthoDB" id="9806837at2"/>
<evidence type="ECO:0000256" key="2">
    <source>
        <dbReference type="ARBA" id="ARBA00022695"/>
    </source>
</evidence>
<dbReference type="HAMAP" id="MF_02068">
    <property type="entry name" value="TarI"/>
    <property type="match status" value="1"/>
</dbReference>
<dbReference type="Proteomes" id="UP000242497">
    <property type="component" value="Unassembled WGS sequence"/>
</dbReference>
<feature type="binding site" evidence="5">
    <location>
        <begin position="7"/>
        <end position="10"/>
    </location>
    <ligand>
        <name>CTP</name>
        <dbReference type="ChEBI" id="CHEBI:37563"/>
    </ligand>
</feature>
<dbReference type="EC" id="2.7.7.40" evidence="5"/>
<feature type="site" description="Transition state stabilizer" evidence="5">
    <location>
        <position position="14"/>
    </location>
</feature>
<dbReference type="InterPro" id="IPR029044">
    <property type="entry name" value="Nucleotide-diphossugar_trans"/>
</dbReference>
<dbReference type="FunFam" id="3.90.550.10:FF:000003">
    <property type="entry name" value="2-C-methyl-D-erythritol 4-phosphate cytidylyltransferase"/>
    <property type="match status" value="1"/>
</dbReference>